<dbReference type="InterPro" id="IPR030846">
    <property type="entry name" value="DnaG_bac"/>
</dbReference>
<dbReference type="FunFam" id="3.90.580.10:FF:000001">
    <property type="entry name" value="DNA primase"/>
    <property type="match status" value="1"/>
</dbReference>
<protein>
    <recommendedName>
        <fullName evidence="12 13">DNA primase</fullName>
        <ecNumber evidence="12">2.7.7.101</ecNumber>
    </recommendedName>
</protein>
<comment type="similarity">
    <text evidence="12 13">Belongs to the DnaG primase family.</text>
</comment>
<evidence type="ECO:0000256" key="3">
    <source>
        <dbReference type="ARBA" id="ARBA00022679"/>
    </source>
</evidence>
<dbReference type="Pfam" id="PF13155">
    <property type="entry name" value="Toprim_2"/>
    <property type="match status" value="1"/>
</dbReference>
<dbReference type="InterPro" id="IPR019475">
    <property type="entry name" value="DNA_primase_DnaB-bd"/>
</dbReference>
<dbReference type="Pfam" id="PF01807">
    <property type="entry name" value="Zn_ribbon_DnaG"/>
    <property type="match status" value="1"/>
</dbReference>
<dbReference type="InterPro" id="IPR002694">
    <property type="entry name" value="Znf_CHC2"/>
</dbReference>
<accession>A0A9D9I6K8</accession>
<sequence length="665" mass="74936">MIPKETVDRILDTAQIADVVGDFVSLKRRGANFVACCPFHNEKTPSFYVSPAKGIYKCFGCGKSGTAVGFVMEHESLSYVEALRYLARKYNIEIVEKEESAEEIAHRQRSESLHLVSEFAAGFFRDCLRTGEGRAVGYAYFKSRKLEDASIDKFGLGWSPSGKHGLSDAAGAAGFKEEFLLDTGLCVRKDDGTLQDRFYDRVMFPIHSVSGRVIAFGGRTLRTDKAIAKYVNSPETEIYVKSRSLYGIYFAKNEISRQDRCYLVEGYLDVISMHQLGITNVVASSGTSLTVEQIRLISKFTRNITIIYDGDSAGIHAALRGIGLVLKEGMNVKVVLLPDGDDPDSYSHKHTLEEVRDFIRTREQDFISFKTDMLLGQAGDDPLKKAELINDIADTISLIPDAVKRSVYVEACSVRFNIESQLLFDRISHTRTAMLVSEQKQREARQKKEHETGPEPAGEPFPQENPAREKEDSGSVAGIVLDDPFLAPCEKELLGFILEHGDKYIDFDRDSEFYQEDGRQTTVAEFIDSALAADETEFSNTAYRKVYDEYFVMYDEGLSQERIQRRLLNSMDRETSMVAADILVEKYMITVENYRNSLTSIGTQLVIFVPKAVMAYQVKRIEKKLKSLSSDLVQAGDDVERQTFILSEITRWNRAKVMINNKLGR</sequence>
<dbReference type="CDD" id="cd03364">
    <property type="entry name" value="TOPRIM_DnaG_primases"/>
    <property type="match status" value="1"/>
</dbReference>
<feature type="zinc finger region" description="CHC2-type" evidence="12 14">
    <location>
        <begin position="37"/>
        <end position="61"/>
    </location>
</feature>
<dbReference type="PIRSF" id="PIRSF002811">
    <property type="entry name" value="DnaG"/>
    <property type="match status" value="1"/>
</dbReference>
<evidence type="ECO:0000256" key="11">
    <source>
        <dbReference type="ARBA" id="ARBA00023163"/>
    </source>
</evidence>
<dbReference type="Gene3D" id="3.40.1360.10">
    <property type="match status" value="1"/>
</dbReference>
<dbReference type="Pfam" id="PF10410">
    <property type="entry name" value="DnaB_bind"/>
    <property type="match status" value="1"/>
</dbReference>
<keyword evidence="9" id="KW-0460">Magnesium</keyword>
<dbReference type="InterPro" id="IPR050219">
    <property type="entry name" value="DnaG_primase"/>
</dbReference>
<evidence type="ECO:0000259" key="16">
    <source>
        <dbReference type="PROSITE" id="PS50880"/>
    </source>
</evidence>
<evidence type="ECO:0000256" key="9">
    <source>
        <dbReference type="ARBA" id="ARBA00022842"/>
    </source>
</evidence>
<dbReference type="NCBIfam" id="TIGR01391">
    <property type="entry name" value="dnaG"/>
    <property type="match status" value="1"/>
</dbReference>
<dbReference type="PROSITE" id="PS50880">
    <property type="entry name" value="TOPRIM"/>
    <property type="match status" value="1"/>
</dbReference>
<dbReference type="GO" id="GO:0003677">
    <property type="term" value="F:DNA binding"/>
    <property type="evidence" value="ECO:0007669"/>
    <property type="project" value="UniProtKB-KW"/>
</dbReference>
<dbReference type="EC" id="2.7.7.101" evidence="12"/>
<keyword evidence="3 12" id="KW-0808">Transferase</keyword>
<dbReference type="GO" id="GO:1990077">
    <property type="term" value="C:primosome complex"/>
    <property type="evidence" value="ECO:0007669"/>
    <property type="project" value="UniProtKB-KW"/>
</dbReference>
<comment type="catalytic activity">
    <reaction evidence="12">
        <text>ssDNA + n NTP = ssDNA/pppN(pN)n-1 hybrid + (n-1) diphosphate.</text>
        <dbReference type="EC" id="2.7.7.101"/>
    </reaction>
</comment>
<dbReference type="GO" id="GO:0005737">
    <property type="term" value="C:cytoplasm"/>
    <property type="evidence" value="ECO:0007669"/>
    <property type="project" value="TreeGrafter"/>
</dbReference>
<evidence type="ECO:0000256" key="5">
    <source>
        <dbReference type="ARBA" id="ARBA00022705"/>
    </source>
</evidence>
<dbReference type="GO" id="GO:0000428">
    <property type="term" value="C:DNA-directed RNA polymerase complex"/>
    <property type="evidence" value="ECO:0007669"/>
    <property type="project" value="UniProtKB-KW"/>
</dbReference>
<feature type="region of interest" description="Disordered" evidence="15">
    <location>
        <begin position="437"/>
        <end position="474"/>
    </location>
</feature>
<evidence type="ECO:0000256" key="15">
    <source>
        <dbReference type="SAM" id="MobiDB-lite"/>
    </source>
</evidence>
<comment type="caution">
    <text evidence="17">The sequence shown here is derived from an EMBL/GenBank/DDBJ whole genome shotgun (WGS) entry which is preliminary data.</text>
</comment>
<evidence type="ECO:0000256" key="4">
    <source>
        <dbReference type="ARBA" id="ARBA00022695"/>
    </source>
</evidence>
<dbReference type="InterPro" id="IPR036977">
    <property type="entry name" value="DNA_primase_Znf_CHC2"/>
</dbReference>
<comment type="function">
    <text evidence="12 13">RNA polymerase that catalyzes the synthesis of short RNA molecules used as primers for DNA polymerase during DNA replication.</text>
</comment>
<keyword evidence="4 12" id="KW-0548">Nucleotidyltransferase</keyword>
<dbReference type="PANTHER" id="PTHR30313">
    <property type="entry name" value="DNA PRIMASE"/>
    <property type="match status" value="1"/>
</dbReference>
<dbReference type="SUPFAM" id="SSF56731">
    <property type="entry name" value="DNA primase core"/>
    <property type="match status" value="1"/>
</dbReference>
<keyword evidence="7 12" id="KW-0863">Zinc-finger</keyword>
<dbReference type="EMBL" id="JADIMH010000006">
    <property type="protein sequence ID" value="MBO8466254.1"/>
    <property type="molecule type" value="Genomic_DNA"/>
</dbReference>
<evidence type="ECO:0000256" key="13">
    <source>
        <dbReference type="PIRNR" id="PIRNR002811"/>
    </source>
</evidence>
<dbReference type="GO" id="GO:0006269">
    <property type="term" value="P:DNA replication, synthesis of primer"/>
    <property type="evidence" value="ECO:0007669"/>
    <property type="project" value="UniProtKB-UniRule"/>
</dbReference>
<gene>
    <name evidence="12 17" type="primary">dnaG</name>
    <name evidence="17" type="ORF">IAB99_00635</name>
</gene>
<dbReference type="AlphaFoldDB" id="A0A9D9I6K8"/>
<keyword evidence="5 12" id="KW-0235">DNA replication</keyword>
<organism evidence="17 18">
    <name type="scientific">Candidatus Cryptobacteroides faecipullorum</name>
    <dbReference type="NCBI Taxonomy" id="2840764"/>
    <lineage>
        <taxon>Bacteria</taxon>
        <taxon>Pseudomonadati</taxon>
        <taxon>Bacteroidota</taxon>
        <taxon>Bacteroidia</taxon>
        <taxon>Bacteroidales</taxon>
        <taxon>Candidatus Cryptobacteroides</taxon>
    </lineage>
</organism>
<evidence type="ECO:0000256" key="10">
    <source>
        <dbReference type="ARBA" id="ARBA00023125"/>
    </source>
</evidence>
<evidence type="ECO:0000256" key="6">
    <source>
        <dbReference type="ARBA" id="ARBA00022723"/>
    </source>
</evidence>
<dbReference type="HAMAP" id="MF_00974">
    <property type="entry name" value="DNA_primase_DnaG"/>
    <property type="match status" value="1"/>
</dbReference>
<dbReference type="InterPro" id="IPR013264">
    <property type="entry name" value="DNAG_N"/>
</dbReference>
<feature type="domain" description="Toprim" evidence="16">
    <location>
        <begin position="259"/>
        <end position="340"/>
    </location>
</feature>
<reference evidence="17" key="1">
    <citation type="submission" date="2020-10" db="EMBL/GenBank/DDBJ databases">
        <authorList>
            <person name="Gilroy R."/>
        </authorList>
    </citation>
    <scope>NUCLEOTIDE SEQUENCE</scope>
    <source>
        <strain evidence="17">B1-15692</strain>
    </source>
</reference>
<evidence type="ECO:0000313" key="17">
    <source>
        <dbReference type="EMBL" id="MBO8466254.1"/>
    </source>
</evidence>
<dbReference type="Gene3D" id="3.90.980.10">
    <property type="entry name" value="DNA primase, catalytic core, N-terminal domain"/>
    <property type="match status" value="1"/>
</dbReference>
<dbReference type="GO" id="GO:0003899">
    <property type="term" value="F:DNA-directed RNA polymerase activity"/>
    <property type="evidence" value="ECO:0007669"/>
    <property type="project" value="UniProtKB-UniRule"/>
</dbReference>
<evidence type="ECO:0000256" key="2">
    <source>
        <dbReference type="ARBA" id="ARBA00022515"/>
    </source>
</evidence>
<evidence type="ECO:0000256" key="8">
    <source>
        <dbReference type="ARBA" id="ARBA00022833"/>
    </source>
</evidence>
<feature type="compositionally biased region" description="Basic and acidic residues" evidence="15">
    <location>
        <begin position="439"/>
        <end position="453"/>
    </location>
</feature>
<reference evidence="17" key="2">
    <citation type="journal article" date="2021" name="PeerJ">
        <title>Extensive microbial diversity within the chicken gut microbiome revealed by metagenomics and culture.</title>
        <authorList>
            <person name="Gilroy R."/>
            <person name="Ravi A."/>
            <person name="Getino M."/>
            <person name="Pursley I."/>
            <person name="Horton D.L."/>
            <person name="Alikhan N.F."/>
            <person name="Baker D."/>
            <person name="Gharbi K."/>
            <person name="Hall N."/>
            <person name="Watson M."/>
            <person name="Adriaenssens E.M."/>
            <person name="Foster-Nyarko E."/>
            <person name="Jarju S."/>
            <person name="Secka A."/>
            <person name="Antonio M."/>
            <person name="Oren A."/>
            <person name="Chaudhuri R.R."/>
            <person name="La Ragione R."/>
            <person name="Hildebrand F."/>
            <person name="Pallen M.J."/>
        </authorList>
    </citation>
    <scope>NUCLEOTIDE SEQUENCE</scope>
    <source>
        <strain evidence="17">B1-15692</strain>
    </source>
</reference>
<comment type="cofactor">
    <cofactor evidence="12 13 14">
        <name>Zn(2+)</name>
        <dbReference type="ChEBI" id="CHEBI:29105"/>
    </cofactor>
    <text evidence="12 13 14">Binds 1 zinc ion per monomer.</text>
</comment>
<comment type="domain">
    <text evidence="12">Contains an N-terminal zinc-binding domain, a central core domain that contains the primase activity, and a C-terminal DnaB-binding domain.</text>
</comment>
<evidence type="ECO:0000313" key="18">
    <source>
        <dbReference type="Proteomes" id="UP000823660"/>
    </source>
</evidence>
<dbReference type="InterPro" id="IPR006295">
    <property type="entry name" value="DNA_primase_DnaG"/>
</dbReference>
<dbReference type="SUPFAM" id="SSF57783">
    <property type="entry name" value="Zinc beta-ribbon"/>
    <property type="match status" value="1"/>
</dbReference>
<evidence type="ECO:0000256" key="1">
    <source>
        <dbReference type="ARBA" id="ARBA00022478"/>
    </source>
</evidence>
<dbReference type="InterPro" id="IPR037068">
    <property type="entry name" value="DNA_primase_core_N_sf"/>
</dbReference>
<dbReference type="SMART" id="SM00493">
    <property type="entry name" value="TOPRIM"/>
    <property type="match status" value="1"/>
</dbReference>
<dbReference type="SMART" id="SM00400">
    <property type="entry name" value="ZnF_CHCC"/>
    <property type="match status" value="1"/>
</dbReference>
<keyword evidence="1 12" id="KW-0240">DNA-directed RNA polymerase</keyword>
<keyword evidence="10 12" id="KW-0238">DNA-binding</keyword>
<dbReference type="Proteomes" id="UP000823660">
    <property type="component" value="Unassembled WGS sequence"/>
</dbReference>
<evidence type="ECO:0000256" key="14">
    <source>
        <dbReference type="PIRSR" id="PIRSR002811-1"/>
    </source>
</evidence>
<keyword evidence="8 12" id="KW-0862">Zinc</keyword>
<dbReference type="InterPro" id="IPR034151">
    <property type="entry name" value="TOPRIM_DnaG_bac"/>
</dbReference>
<proteinExistence type="inferred from homology"/>
<evidence type="ECO:0000256" key="12">
    <source>
        <dbReference type="HAMAP-Rule" id="MF_00974"/>
    </source>
</evidence>
<dbReference type="PANTHER" id="PTHR30313:SF2">
    <property type="entry name" value="DNA PRIMASE"/>
    <property type="match status" value="1"/>
</dbReference>
<dbReference type="Gene3D" id="3.90.580.10">
    <property type="entry name" value="Zinc finger, CHC2-type domain"/>
    <property type="match status" value="1"/>
</dbReference>
<keyword evidence="11 12" id="KW-0804">Transcription</keyword>
<dbReference type="GO" id="GO:0008270">
    <property type="term" value="F:zinc ion binding"/>
    <property type="evidence" value="ECO:0007669"/>
    <property type="project" value="UniProtKB-UniRule"/>
</dbReference>
<dbReference type="Pfam" id="PF08275">
    <property type="entry name" value="DNAG_N"/>
    <property type="match status" value="1"/>
</dbReference>
<evidence type="ECO:0000256" key="7">
    <source>
        <dbReference type="ARBA" id="ARBA00022771"/>
    </source>
</evidence>
<name>A0A9D9I6K8_9BACT</name>
<keyword evidence="2 12" id="KW-0639">Primosome</keyword>
<dbReference type="InterPro" id="IPR006171">
    <property type="entry name" value="TOPRIM_dom"/>
</dbReference>
<comment type="subunit">
    <text evidence="12">Monomer. Interacts with DnaB.</text>
</comment>
<keyword evidence="6 12" id="KW-0479">Metal-binding</keyword>